<accession>A0AAN7WIC2</accession>
<dbReference type="Proteomes" id="UP001306508">
    <property type="component" value="Unassembled WGS sequence"/>
</dbReference>
<keyword evidence="9" id="KW-1185">Reference proteome</keyword>
<organism evidence="8 9">
    <name type="scientific">Arxiozyma heterogenica</name>
    <dbReference type="NCBI Taxonomy" id="278026"/>
    <lineage>
        <taxon>Eukaryota</taxon>
        <taxon>Fungi</taxon>
        <taxon>Dikarya</taxon>
        <taxon>Ascomycota</taxon>
        <taxon>Saccharomycotina</taxon>
        <taxon>Saccharomycetes</taxon>
        <taxon>Saccharomycetales</taxon>
        <taxon>Saccharomycetaceae</taxon>
        <taxon>Arxiozyma</taxon>
    </lineage>
</organism>
<evidence type="ECO:0000256" key="2">
    <source>
        <dbReference type="ARBA" id="ARBA00008036"/>
    </source>
</evidence>
<evidence type="ECO:0000313" key="8">
    <source>
        <dbReference type="EMBL" id="KAK5778749.1"/>
    </source>
</evidence>
<dbReference type="AlphaFoldDB" id="A0AAN7WIC2"/>
<dbReference type="GO" id="GO:0005739">
    <property type="term" value="C:mitochondrion"/>
    <property type="evidence" value="ECO:0007669"/>
    <property type="project" value="UniProtKB-SubCell"/>
</dbReference>
<evidence type="ECO:0000256" key="1">
    <source>
        <dbReference type="ARBA" id="ARBA00004173"/>
    </source>
</evidence>
<feature type="region of interest" description="Disordered" evidence="7">
    <location>
        <begin position="355"/>
        <end position="397"/>
    </location>
</feature>
<name>A0AAN7WIC2_9SACH</name>
<protein>
    <recommendedName>
        <fullName evidence="3 6">Genetic interactor of prohibitin 5, mitochondrial</fullName>
    </recommendedName>
</protein>
<dbReference type="InterPro" id="IPR031455">
    <property type="entry name" value="Gep5"/>
</dbReference>
<reference evidence="9" key="1">
    <citation type="submission" date="2023-07" db="EMBL/GenBank/DDBJ databases">
        <title>A draft genome of Kazachstania heterogenica Y-27499.</title>
        <authorList>
            <person name="Donic C."/>
            <person name="Kralova J.S."/>
            <person name="Fidel L."/>
            <person name="Ben-Dor S."/>
            <person name="Jung S."/>
        </authorList>
    </citation>
    <scope>NUCLEOTIDE SEQUENCE [LARGE SCALE GENOMIC DNA]</scope>
    <source>
        <strain evidence="9">Y27499</strain>
    </source>
</reference>
<gene>
    <name evidence="8" type="ORF">RI543_003672</name>
</gene>
<comment type="similarity">
    <text evidence="2 6">Belongs to the GEP5 family.</text>
</comment>
<evidence type="ECO:0000256" key="3">
    <source>
        <dbReference type="ARBA" id="ARBA00018341"/>
    </source>
</evidence>
<comment type="function">
    <text evidence="5 6">Essential for respiratory growth and required for maintenance of mtDNA. Required for cell survival in the absence of prohibitins.</text>
</comment>
<dbReference type="Pfam" id="PF17053">
    <property type="entry name" value="GEP5"/>
    <property type="match status" value="1"/>
</dbReference>
<comment type="subcellular location">
    <subcellularLocation>
        <location evidence="1 6">Mitochondrion</location>
    </subcellularLocation>
</comment>
<evidence type="ECO:0000256" key="7">
    <source>
        <dbReference type="SAM" id="MobiDB-lite"/>
    </source>
</evidence>
<evidence type="ECO:0000313" key="9">
    <source>
        <dbReference type="Proteomes" id="UP001306508"/>
    </source>
</evidence>
<feature type="compositionally biased region" description="Basic and acidic residues" evidence="7">
    <location>
        <begin position="358"/>
        <end position="371"/>
    </location>
</feature>
<proteinExistence type="inferred from homology"/>
<comment type="caution">
    <text evidence="8">The sequence shown here is derived from an EMBL/GenBank/DDBJ whole genome shotgun (WGS) entry which is preliminary data.</text>
</comment>
<sequence>MTGLHSIHLKNLSQQLINYLNYLPVHKLTKYRLEKIIIRNATNFHVDEINIFFTVAKLCKDYEESYQKKDKRGQYKALQSMIWNIYFQWDNHYVSIAKSSTSTASTASAITSNHMKGLYKYPPHLRPLLKTSGTTLHTYNGLLNNWPLEYHYDILHSNENPKKITTLRNMWLEGHPDAIEKSLLNVSNHKHNHNKPTFTFTFTPTSTSTGSGNDHDNNGNNAMRIEEKRHDYCKIIEPILSQCYFLNNILWKNENKKRLKPIAPIVEVPFNARGTIIAEKRVMNLIRDKLKTLRLILTKQWPALYDEKCIEEMLTLLQLSSSTEKCTNSILMHRDLLRIHERCFQNRMYRVIATPKTATKDGAHNTSKETEPFQQEEQEEQRQQGQQEQEIQFERIF</sequence>
<evidence type="ECO:0000256" key="4">
    <source>
        <dbReference type="ARBA" id="ARBA00023128"/>
    </source>
</evidence>
<keyword evidence="4 6" id="KW-0496">Mitochondrion</keyword>
<evidence type="ECO:0000256" key="6">
    <source>
        <dbReference type="RuleBase" id="RU363007"/>
    </source>
</evidence>
<dbReference type="EMBL" id="JAWIZZ010000051">
    <property type="protein sequence ID" value="KAK5778749.1"/>
    <property type="molecule type" value="Genomic_DNA"/>
</dbReference>
<evidence type="ECO:0000256" key="5">
    <source>
        <dbReference type="ARBA" id="ARBA00025061"/>
    </source>
</evidence>